<dbReference type="InterPro" id="IPR047859">
    <property type="entry name" value="Ribosomal_bL17_CS"/>
</dbReference>
<accession>K8EH42</accession>
<dbReference type="GeneID" id="19015170"/>
<dbReference type="PANTHER" id="PTHR14413:SF16">
    <property type="entry name" value="LARGE RIBOSOMAL SUBUNIT PROTEIN BL17M"/>
    <property type="match status" value="1"/>
</dbReference>
<evidence type="ECO:0000256" key="5">
    <source>
        <dbReference type="SAM" id="MobiDB-lite"/>
    </source>
</evidence>
<dbReference type="GO" id="GO:0006412">
    <property type="term" value="P:translation"/>
    <property type="evidence" value="ECO:0007669"/>
    <property type="project" value="InterPro"/>
</dbReference>
<dbReference type="STRING" id="41875.K8EH42"/>
<evidence type="ECO:0000256" key="2">
    <source>
        <dbReference type="ARBA" id="ARBA00022980"/>
    </source>
</evidence>
<dbReference type="PANTHER" id="PTHR14413">
    <property type="entry name" value="RIBOSOMAL PROTEIN L17"/>
    <property type="match status" value="1"/>
</dbReference>
<evidence type="ECO:0000256" key="4">
    <source>
        <dbReference type="RuleBase" id="RU000660"/>
    </source>
</evidence>
<name>K8EH42_9CHLO</name>
<dbReference type="InterPro" id="IPR036373">
    <property type="entry name" value="Ribosomal_bL17_sf"/>
</dbReference>
<evidence type="ECO:0000256" key="3">
    <source>
        <dbReference type="ARBA" id="ARBA00023274"/>
    </source>
</evidence>
<dbReference type="RefSeq" id="XP_007512842.1">
    <property type="nucleotide sequence ID" value="XM_007512780.1"/>
</dbReference>
<evidence type="ECO:0000313" key="6">
    <source>
        <dbReference type="EMBL" id="CCO17442.1"/>
    </source>
</evidence>
<sequence>MGKHGISLRKLGRDSAHRWAMLRTMADQLIQHERIETTVPKAKELRRVADKMITLGKEGTLSARRRAKAILRTDASLIKLFGPLAERYEGRSGGYTRVTQTRIRVGDAAKMAYIEYIDRVGELRPTRSSGKRNSGDDDDTNGKVASSLSATEEEEEDDAGEESEKKKE</sequence>
<dbReference type="HAMAP" id="MF_01368">
    <property type="entry name" value="Ribosomal_bL17"/>
    <property type="match status" value="1"/>
</dbReference>
<dbReference type="GO" id="GO:0003735">
    <property type="term" value="F:structural constituent of ribosome"/>
    <property type="evidence" value="ECO:0007669"/>
    <property type="project" value="InterPro"/>
</dbReference>
<dbReference type="GO" id="GO:0022625">
    <property type="term" value="C:cytosolic large ribosomal subunit"/>
    <property type="evidence" value="ECO:0007669"/>
    <property type="project" value="TreeGrafter"/>
</dbReference>
<evidence type="ECO:0000256" key="1">
    <source>
        <dbReference type="ARBA" id="ARBA00008777"/>
    </source>
</evidence>
<dbReference type="InterPro" id="IPR000456">
    <property type="entry name" value="Ribosomal_bL17"/>
</dbReference>
<keyword evidence="2 4" id="KW-0689">Ribosomal protein</keyword>
<dbReference type="Proteomes" id="UP000198341">
    <property type="component" value="Chromosome 6"/>
</dbReference>
<dbReference type="Gene3D" id="3.90.1030.10">
    <property type="entry name" value="Ribosomal protein L17"/>
    <property type="match status" value="1"/>
</dbReference>
<feature type="compositionally biased region" description="Acidic residues" evidence="5">
    <location>
        <begin position="151"/>
        <end position="161"/>
    </location>
</feature>
<dbReference type="PROSITE" id="PS01167">
    <property type="entry name" value="RIBOSOMAL_L17"/>
    <property type="match status" value="1"/>
</dbReference>
<gene>
    <name evidence="6" type="ORF">Bathy06g01900</name>
</gene>
<protein>
    <submittedName>
        <fullName evidence="6">50S ribosomal protein L17</fullName>
    </submittedName>
</protein>
<proteinExistence type="inferred from homology"/>
<feature type="region of interest" description="Disordered" evidence="5">
    <location>
        <begin position="125"/>
        <end position="168"/>
    </location>
</feature>
<dbReference type="NCBIfam" id="TIGR00059">
    <property type="entry name" value="L17"/>
    <property type="match status" value="1"/>
</dbReference>
<dbReference type="EMBL" id="FO082273">
    <property type="protein sequence ID" value="CCO17442.1"/>
    <property type="molecule type" value="Genomic_DNA"/>
</dbReference>
<keyword evidence="3 4" id="KW-0687">Ribonucleoprotein</keyword>
<dbReference type="Pfam" id="PF01196">
    <property type="entry name" value="Ribosomal_L17"/>
    <property type="match status" value="1"/>
</dbReference>
<dbReference type="KEGG" id="bpg:Bathy06g01900"/>
<dbReference type="eggNOG" id="KOG3280">
    <property type="taxonomic scope" value="Eukaryota"/>
</dbReference>
<dbReference type="SUPFAM" id="SSF64263">
    <property type="entry name" value="Prokaryotic ribosomal protein L17"/>
    <property type="match status" value="1"/>
</dbReference>
<dbReference type="AlphaFoldDB" id="K8EH42"/>
<evidence type="ECO:0000313" key="7">
    <source>
        <dbReference type="Proteomes" id="UP000198341"/>
    </source>
</evidence>
<keyword evidence="7" id="KW-1185">Reference proteome</keyword>
<reference evidence="6 7" key="1">
    <citation type="submission" date="2011-10" db="EMBL/GenBank/DDBJ databases">
        <authorList>
            <person name="Genoscope - CEA"/>
        </authorList>
    </citation>
    <scope>NUCLEOTIDE SEQUENCE [LARGE SCALE GENOMIC DNA]</scope>
    <source>
        <strain evidence="6 7">RCC 1105</strain>
    </source>
</reference>
<dbReference type="OrthoDB" id="275000at2759"/>
<comment type="similarity">
    <text evidence="1 4">Belongs to the bacterial ribosomal protein bL17 family.</text>
</comment>
<organism evidence="6 7">
    <name type="scientific">Bathycoccus prasinos</name>
    <dbReference type="NCBI Taxonomy" id="41875"/>
    <lineage>
        <taxon>Eukaryota</taxon>
        <taxon>Viridiplantae</taxon>
        <taxon>Chlorophyta</taxon>
        <taxon>Mamiellophyceae</taxon>
        <taxon>Mamiellales</taxon>
        <taxon>Bathycoccaceae</taxon>
        <taxon>Bathycoccus</taxon>
    </lineage>
</organism>